<proteinExistence type="predicted"/>
<dbReference type="KEGG" id="nha:Nham_3653"/>
<dbReference type="AlphaFoldDB" id="Q1QHB6"/>
<evidence type="ECO:0000313" key="2">
    <source>
        <dbReference type="Proteomes" id="UP000001953"/>
    </source>
</evidence>
<name>Q1QHB6_NITHX</name>
<keyword evidence="2" id="KW-1185">Reference proteome</keyword>
<gene>
    <name evidence="1" type="ordered locus">Nham_3653</name>
</gene>
<dbReference type="HOGENOM" id="CLU_2233658_0_0_5"/>
<evidence type="ECO:0000313" key="1">
    <source>
        <dbReference type="EMBL" id="ABE64381.1"/>
    </source>
</evidence>
<dbReference type="Proteomes" id="UP000001953">
    <property type="component" value="Chromosome"/>
</dbReference>
<sequence>MFFMQTAPTSLENALICALQPLHRKFDLAAWQLSPGLDRAHIRRGRPAFEERPCRLAGLVSGLGEGLSGVTIVCRDLSAPGGHPVSKVFRGSVRHRGTPHATSDR</sequence>
<reference evidence="1 2" key="1">
    <citation type="submission" date="2006-03" db="EMBL/GenBank/DDBJ databases">
        <title>Complete sequence of chromosome of Nitrobacter hamburgensis X14.</title>
        <authorList>
            <consortium name="US DOE Joint Genome Institute"/>
            <person name="Copeland A."/>
            <person name="Lucas S."/>
            <person name="Lapidus A."/>
            <person name="Barry K."/>
            <person name="Detter J.C."/>
            <person name="Glavina del Rio T."/>
            <person name="Hammon N."/>
            <person name="Israni S."/>
            <person name="Dalin E."/>
            <person name="Tice H."/>
            <person name="Pitluck S."/>
            <person name="Chain P."/>
            <person name="Malfatti S."/>
            <person name="Shin M."/>
            <person name="Vergez L."/>
            <person name="Schmutz J."/>
            <person name="Larimer F."/>
            <person name="Land M."/>
            <person name="Hauser L."/>
            <person name="Kyrpides N."/>
            <person name="Ivanova N."/>
            <person name="Ward B."/>
            <person name="Arp D."/>
            <person name="Klotz M."/>
            <person name="Stein L."/>
            <person name="O'Mullan G."/>
            <person name="Starkenburg S."/>
            <person name="Sayavedra L."/>
            <person name="Poret-Peterson A.T."/>
            <person name="Gentry M.E."/>
            <person name="Bruce D."/>
            <person name="Richardson P."/>
        </authorList>
    </citation>
    <scope>NUCLEOTIDE SEQUENCE [LARGE SCALE GENOMIC DNA]</scope>
    <source>
        <strain evidence="2">DSM 10229 / NCIMB 13809 / X14</strain>
    </source>
</reference>
<protein>
    <submittedName>
        <fullName evidence="1">Uncharacterized protein</fullName>
    </submittedName>
</protein>
<organism evidence="1 2">
    <name type="scientific">Nitrobacter hamburgensis (strain DSM 10229 / NCIMB 13809 / X14)</name>
    <dbReference type="NCBI Taxonomy" id="323097"/>
    <lineage>
        <taxon>Bacteria</taxon>
        <taxon>Pseudomonadati</taxon>
        <taxon>Pseudomonadota</taxon>
        <taxon>Alphaproteobacteria</taxon>
        <taxon>Hyphomicrobiales</taxon>
        <taxon>Nitrobacteraceae</taxon>
        <taxon>Nitrobacter</taxon>
    </lineage>
</organism>
<dbReference type="EMBL" id="CP000319">
    <property type="protein sequence ID" value="ABE64381.1"/>
    <property type="molecule type" value="Genomic_DNA"/>
</dbReference>
<accession>Q1QHB6</accession>